<proteinExistence type="predicted"/>
<dbReference type="Pfam" id="PF09391">
    <property type="entry name" value="DUF2000"/>
    <property type="match status" value="1"/>
</dbReference>
<accession>A0A558A4N6</accession>
<evidence type="ECO:0000313" key="1">
    <source>
        <dbReference type="EMBL" id="TVT19212.1"/>
    </source>
</evidence>
<dbReference type="Proteomes" id="UP000318578">
    <property type="component" value="Unassembled WGS sequence"/>
</dbReference>
<gene>
    <name evidence="1" type="ORF">FNH06_25260</name>
</gene>
<name>A0A558A4N6_9PSEU</name>
<dbReference type="EMBL" id="VJZA01000050">
    <property type="protein sequence ID" value="TVT19212.1"/>
    <property type="molecule type" value="Genomic_DNA"/>
</dbReference>
<dbReference type="OrthoDB" id="3692042at2"/>
<dbReference type="SUPFAM" id="SSF102462">
    <property type="entry name" value="Peptidyl-tRNA hydrolase II"/>
    <property type="match status" value="1"/>
</dbReference>
<dbReference type="Gene3D" id="3.40.1490.10">
    <property type="entry name" value="Bit1"/>
    <property type="match status" value="1"/>
</dbReference>
<sequence>MAANAAVCVAAATGEAVPGLLGPDGKDSGGGLHPGLPWAGCTVLAASAEQLAELRAKAAGSDGMFVADMPGLAQRTRVYDEYLERLGEVADTETDYYAVGLIGPRNRIDKLTRKLSLLS</sequence>
<keyword evidence="2" id="KW-1185">Reference proteome</keyword>
<reference evidence="1 2" key="1">
    <citation type="submission" date="2019-07" db="EMBL/GenBank/DDBJ databases">
        <title>New species of Amycolatopsis and Streptomyces.</title>
        <authorList>
            <person name="Duangmal K."/>
            <person name="Teo W.F.A."/>
            <person name="Lipun K."/>
        </authorList>
    </citation>
    <scope>NUCLEOTIDE SEQUENCE [LARGE SCALE GENOMIC DNA]</scope>
    <source>
        <strain evidence="1 2">JCM 30562</strain>
    </source>
</reference>
<organism evidence="1 2">
    <name type="scientific">Amycolatopsis acidiphila</name>
    <dbReference type="NCBI Taxonomy" id="715473"/>
    <lineage>
        <taxon>Bacteria</taxon>
        <taxon>Bacillati</taxon>
        <taxon>Actinomycetota</taxon>
        <taxon>Actinomycetes</taxon>
        <taxon>Pseudonocardiales</taxon>
        <taxon>Pseudonocardiaceae</taxon>
        <taxon>Amycolatopsis</taxon>
    </lineage>
</organism>
<comment type="caution">
    <text evidence="1">The sequence shown here is derived from an EMBL/GenBank/DDBJ whole genome shotgun (WGS) entry which is preliminary data.</text>
</comment>
<dbReference type="InterPro" id="IPR018988">
    <property type="entry name" value="DUF2000"/>
</dbReference>
<protein>
    <submittedName>
        <fullName evidence="1">DUF2000 domain-containing protein</fullName>
    </submittedName>
</protein>
<dbReference type="InterPro" id="IPR023476">
    <property type="entry name" value="Pep_tRNA_hydro_II_dom_sf"/>
</dbReference>
<dbReference type="AlphaFoldDB" id="A0A558A4N6"/>
<evidence type="ECO:0000313" key="2">
    <source>
        <dbReference type="Proteomes" id="UP000318578"/>
    </source>
</evidence>